<dbReference type="SUPFAM" id="SSF51430">
    <property type="entry name" value="NAD(P)-linked oxidoreductase"/>
    <property type="match status" value="1"/>
</dbReference>
<comment type="caution">
    <text evidence="2">The sequence shown here is derived from an EMBL/GenBank/DDBJ whole genome shotgun (WGS) entry which is preliminary data.</text>
</comment>
<evidence type="ECO:0000313" key="2">
    <source>
        <dbReference type="EMBL" id="PUV26161.1"/>
    </source>
</evidence>
<sequence length="298" mass="32670">MYDRGIDKIVLGTAALGGAWGIVNIEESIKVILNALSLGITALDTAPAYGDAENLVGRVLKQWNGVKPEISTKVGRLKGHSAIEAEYDYSAAGMERSLENSLKCLGIPQVDVLFLHEPAVVPEEMAAGVVRQLLHFKEQGLAKRIGLGGNLPRWFTPFLEDGQFDVLMEFNRLNACNLEALDSTIPICEQYKKEYYAASPLNMGLLGCNFQQFSQSVPDWLDSGTVKQAGRVNSIAERLGIELDILALRFLNSIPASFKIVIGAANQHQLNNSLNAINRGRLPAAIYNEVLQTFNENR</sequence>
<dbReference type="PANTHER" id="PTHR42686">
    <property type="entry name" value="GH17980P-RELATED"/>
    <property type="match status" value="1"/>
</dbReference>
<evidence type="ECO:0000313" key="3">
    <source>
        <dbReference type="Proteomes" id="UP000250831"/>
    </source>
</evidence>
<reference evidence="2 3" key="1">
    <citation type="submission" date="2018-04" db="EMBL/GenBank/DDBJ databases">
        <title>Sphingobacterium sp. M46 Genome.</title>
        <authorList>
            <person name="Cheng J."/>
            <person name="Li Y."/>
        </authorList>
    </citation>
    <scope>NUCLEOTIDE SEQUENCE [LARGE SCALE GENOMIC DNA]</scope>
    <source>
        <strain evidence="2 3">M46</strain>
    </source>
</reference>
<dbReference type="InterPro" id="IPR036812">
    <property type="entry name" value="NAD(P)_OxRdtase_dom_sf"/>
</dbReference>
<dbReference type="OrthoDB" id="9773828at2"/>
<dbReference type="PANTHER" id="PTHR42686:SF1">
    <property type="entry name" value="GH17980P-RELATED"/>
    <property type="match status" value="1"/>
</dbReference>
<dbReference type="GO" id="GO:0005829">
    <property type="term" value="C:cytosol"/>
    <property type="evidence" value="ECO:0007669"/>
    <property type="project" value="TreeGrafter"/>
</dbReference>
<dbReference type="RefSeq" id="WP_108632451.1">
    <property type="nucleotide sequence ID" value="NZ_QCXX01000001.1"/>
</dbReference>
<gene>
    <name evidence="2" type="ORF">DCO56_04170</name>
</gene>
<name>A0A363NZT0_9SPHI</name>
<dbReference type="Pfam" id="PF00248">
    <property type="entry name" value="Aldo_ket_red"/>
    <property type="match status" value="1"/>
</dbReference>
<dbReference type="CDD" id="cd19090">
    <property type="entry name" value="AKR_AKR15A-like"/>
    <property type="match status" value="1"/>
</dbReference>
<proteinExistence type="predicted"/>
<dbReference type="GO" id="GO:0016491">
    <property type="term" value="F:oxidoreductase activity"/>
    <property type="evidence" value="ECO:0007669"/>
    <property type="project" value="InterPro"/>
</dbReference>
<dbReference type="EMBL" id="QCXX01000001">
    <property type="protein sequence ID" value="PUV26161.1"/>
    <property type="molecule type" value="Genomic_DNA"/>
</dbReference>
<dbReference type="Gene3D" id="3.20.20.100">
    <property type="entry name" value="NADP-dependent oxidoreductase domain"/>
    <property type="match status" value="1"/>
</dbReference>
<dbReference type="Proteomes" id="UP000250831">
    <property type="component" value="Unassembled WGS sequence"/>
</dbReference>
<evidence type="ECO:0000259" key="1">
    <source>
        <dbReference type="Pfam" id="PF00248"/>
    </source>
</evidence>
<dbReference type="AlphaFoldDB" id="A0A363NZT0"/>
<protein>
    <submittedName>
        <fullName evidence="2">Aldo/keto reductase</fullName>
    </submittedName>
</protein>
<dbReference type="InterPro" id="IPR023210">
    <property type="entry name" value="NADP_OxRdtase_dom"/>
</dbReference>
<organism evidence="2 3">
    <name type="scientific">Sphingobacterium athyrii</name>
    <dbReference type="NCBI Taxonomy" id="2152717"/>
    <lineage>
        <taxon>Bacteria</taxon>
        <taxon>Pseudomonadati</taxon>
        <taxon>Bacteroidota</taxon>
        <taxon>Sphingobacteriia</taxon>
        <taxon>Sphingobacteriales</taxon>
        <taxon>Sphingobacteriaceae</taxon>
        <taxon>Sphingobacterium</taxon>
    </lineage>
</organism>
<keyword evidence="3" id="KW-1185">Reference proteome</keyword>
<feature type="domain" description="NADP-dependent oxidoreductase" evidence="1">
    <location>
        <begin position="8"/>
        <end position="289"/>
    </location>
</feature>
<accession>A0A363NZT0</accession>
<dbReference type="InterPro" id="IPR020471">
    <property type="entry name" value="AKR"/>
</dbReference>
<dbReference type="PRINTS" id="PR00069">
    <property type="entry name" value="ALDKETRDTASE"/>
</dbReference>